<organism evidence="2 3">
    <name type="scientific">Aquisphaera giovannonii</name>
    <dbReference type="NCBI Taxonomy" id="406548"/>
    <lineage>
        <taxon>Bacteria</taxon>
        <taxon>Pseudomonadati</taxon>
        <taxon>Planctomycetota</taxon>
        <taxon>Planctomycetia</taxon>
        <taxon>Isosphaerales</taxon>
        <taxon>Isosphaeraceae</taxon>
        <taxon>Aquisphaera</taxon>
    </lineage>
</organism>
<dbReference type="KEGG" id="agv:OJF2_30620"/>
<evidence type="ECO:0000313" key="2">
    <source>
        <dbReference type="EMBL" id="QEH34522.1"/>
    </source>
</evidence>
<protein>
    <submittedName>
        <fullName evidence="2">Uncharacterized protein</fullName>
    </submittedName>
</protein>
<reference evidence="2 3" key="1">
    <citation type="submission" date="2019-08" db="EMBL/GenBank/DDBJ databases">
        <title>Deep-cultivation of Planctomycetes and their phenomic and genomic characterization uncovers novel biology.</title>
        <authorList>
            <person name="Wiegand S."/>
            <person name="Jogler M."/>
            <person name="Boedeker C."/>
            <person name="Pinto D."/>
            <person name="Vollmers J."/>
            <person name="Rivas-Marin E."/>
            <person name="Kohn T."/>
            <person name="Peeters S.H."/>
            <person name="Heuer A."/>
            <person name="Rast P."/>
            <person name="Oberbeckmann S."/>
            <person name="Bunk B."/>
            <person name="Jeske O."/>
            <person name="Meyerdierks A."/>
            <person name="Storesund J.E."/>
            <person name="Kallscheuer N."/>
            <person name="Luecker S."/>
            <person name="Lage O.M."/>
            <person name="Pohl T."/>
            <person name="Merkel B.J."/>
            <person name="Hornburger P."/>
            <person name="Mueller R.-W."/>
            <person name="Bruemmer F."/>
            <person name="Labrenz M."/>
            <person name="Spormann A.M."/>
            <person name="Op den Camp H."/>
            <person name="Overmann J."/>
            <person name="Amann R."/>
            <person name="Jetten M.S.M."/>
            <person name="Mascher T."/>
            <person name="Medema M.H."/>
            <person name="Devos D.P."/>
            <person name="Kaster A.-K."/>
            <person name="Ovreas L."/>
            <person name="Rohde M."/>
            <person name="Galperin M.Y."/>
            <person name="Jogler C."/>
        </authorList>
    </citation>
    <scope>NUCLEOTIDE SEQUENCE [LARGE SCALE GENOMIC DNA]</scope>
    <source>
        <strain evidence="2 3">OJF2</strain>
    </source>
</reference>
<feature type="transmembrane region" description="Helical" evidence="1">
    <location>
        <begin position="122"/>
        <end position="143"/>
    </location>
</feature>
<sequence>MGDLAEVLIEWIPGRRGHLAVYDVHVDGRPVGRVNQERLVAVPVWEGRHQVFLQIGRLRSDVVELDLAGGEVVHLTCGLKPLIQNPFFRFFEAKMLFLAMPVAVAAYFVPPVMHFIERHLAVEFLGILFLWMLGFLVSLPRIVSRRPGAMIYLVVRPDAADRLESPVP</sequence>
<keyword evidence="1" id="KW-1133">Transmembrane helix</keyword>
<keyword evidence="1" id="KW-0472">Membrane</keyword>
<dbReference type="Proteomes" id="UP000324233">
    <property type="component" value="Chromosome"/>
</dbReference>
<keyword evidence="1" id="KW-0812">Transmembrane</keyword>
<keyword evidence="3" id="KW-1185">Reference proteome</keyword>
<dbReference type="AlphaFoldDB" id="A0A5B9W1J4"/>
<proteinExistence type="predicted"/>
<dbReference type="EMBL" id="CP042997">
    <property type="protein sequence ID" value="QEH34522.1"/>
    <property type="molecule type" value="Genomic_DNA"/>
</dbReference>
<evidence type="ECO:0000313" key="3">
    <source>
        <dbReference type="Proteomes" id="UP000324233"/>
    </source>
</evidence>
<accession>A0A5B9W1J4</accession>
<evidence type="ECO:0000256" key="1">
    <source>
        <dbReference type="SAM" id="Phobius"/>
    </source>
</evidence>
<gene>
    <name evidence="2" type="ORF">OJF2_30620</name>
</gene>
<name>A0A5B9W1J4_9BACT</name>
<dbReference type="RefSeq" id="WP_148594437.1">
    <property type="nucleotide sequence ID" value="NZ_CP042997.1"/>
</dbReference>
<feature type="transmembrane region" description="Helical" evidence="1">
    <location>
        <begin position="95"/>
        <end position="116"/>
    </location>
</feature>